<dbReference type="GO" id="GO:0008270">
    <property type="term" value="F:zinc ion binding"/>
    <property type="evidence" value="ECO:0007669"/>
    <property type="project" value="InterPro"/>
</dbReference>
<dbReference type="RefSeq" id="WP_369159649.1">
    <property type="nucleotide sequence ID" value="NZ_CP163429.1"/>
</dbReference>
<proteinExistence type="inferred from homology"/>
<evidence type="ECO:0000256" key="1">
    <source>
        <dbReference type="ARBA" id="ARBA00007553"/>
    </source>
</evidence>
<dbReference type="AlphaFoldDB" id="A0AB39LS91"/>
<organism evidence="5">
    <name type="scientific">Streptomyces sp. R02</name>
    <dbReference type="NCBI Taxonomy" id="3238623"/>
    <lineage>
        <taxon>Bacteria</taxon>
        <taxon>Bacillati</taxon>
        <taxon>Actinomycetota</taxon>
        <taxon>Actinomycetes</taxon>
        <taxon>Kitasatosporales</taxon>
        <taxon>Streptomycetaceae</taxon>
        <taxon>Streptomyces</taxon>
    </lineage>
</organism>
<dbReference type="GO" id="GO:0008745">
    <property type="term" value="F:N-acetylmuramoyl-L-alanine amidase activity"/>
    <property type="evidence" value="ECO:0007669"/>
    <property type="project" value="InterPro"/>
</dbReference>
<dbReference type="PROSITE" id="PS51318">
    <property type="entry name" value="TAT"/>
    <property type="match status" value="1"/>
</dbReference>
<evidence type="ECO:0000313" key="5">
    <source>
        <dbReference type="EMBL" id="XDP96971.1"/>
    </source>
</evidence>
<feature type="signal peptide" evidence="2">
    <location>
        <begin position="1"/>
        <end position="32"/>
    </location>
</feature>
<gene>
    <name evidence="5" type="ORF">AB5J57_27130</name>
</gene>
<dbReference type="InterPro" id="IPR015510">
    <property type="entry name" value="PGRP"/>
</dbReference>
<feature type="chain" id="PRO_5044330066" evidence="2">
    <location>
        <begin position="33"/>
        <end position="219"/>
    </location>
</feature>
<dbReference type="PANTHER" id="PTHR11022">
    <property type="entry name" value="PEPTIDOGLYCAN RECOGNITION PROTEIN"/>
    <property type="match status" value="1"/>
</dbReference>
<dbReference type="CDD" id="cd06583">
    <property type="entry name" value="PGRP"/>
    <property type="match status" value="1"/>
</dbReference>
<dbReference type="SMART" id="SM00701">
    <property type="entry name" value="PGRP"/>
    <property type="match status" value="1"/>
</dbReference>
<dbReference type="InterPro" id="IPR002502">
    <property type="entry name" value="Amidase_domain"/>
</dbReference>
<dbReference type="SUPFAM" id="SSF55846">
    <property type="entry name" value="N-acetylmuramoyl-L-alanine amidase-like"/>
    <property type="match status" value="1"/>
</dbReference>
<protein>
    <submittedName>
        <fullName evidence="5">Peptidoglycan recognition family protein</fullName>
    </submittedName>
</protein>
<dbReference type="Gene3D" id="3.40.80.10">
    <property type="entry name" value="Peptidoglycan recognition protein-like"/>
    <property type="match status" value="1"/>
</dbReference>
<dbReference type="SMART" id="SM00644">
    <property type="entry name" value="Ami_2"/>
    <property type="match status" value="1"/>
</dbReference>
<dbReference type="Pfam" id="PF01510">
    <property type="entry name" value="Amidase_2"/>
    <property type="match status" value="1"/>
</dbReference>
<accession>A0AB39LS91</accession>
<dbReference type="InterPro" id="IPR006311">
    <property type="entry name" value="TAT_signal"/>
</dbReference>
<evidence type="ECO:0000259" key="3">
    <source>
        <dbReference type="SMART" id="SM00644"/>
    </source>
</evidence>
<dbReference type="GO" id="GO:0009253">
    <property type="term" value="P:peptidoglycan catabolic process"/>
    <property type="evidence" value="ECO:0007669"/>
    <property type="project" value="InterPro"/>
</dbReference>
<evidence type="ECO:0000256" key="2">
    <source>
        <dbReference type="SAM" id="SignalP"/>
    </source>
</evidence>
<feature type="domain" description="Peptidoglycan recognition protein family" evidence="4">
    <location>
        <begin position="40"/>
        <end position="195"/>
    </location>
</feature>
<evidence type="ECO:0000259" key="4">
    <source>
        <dbReference type="SMART" id="SM00701"/>
    </source>
</evidence>
<sequence>MIVHPSNLFRRRLLLAGAAGLAAGAVPGVAHARGAAAVQPDIDGTKVWGARSPQGTVSVLQYRPSRIVVHHTVSANSTDYSRARAHAHAHWVQDLHMDDNGWVDTGYNFLVSRGGWITEGRTGSLPALTGGRTFVLGAHTSGQNTQAIGIACEGQYHAGAQPPQTQWEVLVTLCAYACDQYGIASTQIFGHKDYGTTECPGVYHDMLPELRAEVAAARS</sequence>
<name>A0AB39LS91_9ACTN</name>
<reference evidence="5" key="1">
    <citation type="submission" date="2024-07" db="EMBL/GenBank/DDBJ databases">
        <authorList>
            <person name="Yu S.T."/>
        </authorList>
    </citation>
    <scope>NUCLEOTIDE SEQUENCE</scope>
    <source>
        <strain evidence="5">R02</strain>
    </source>
</reference>
<dbReference type="PANTHER" id="PTHR11022:SF41">
    <property type="entry name" value="PEPTIDOGLYCAN-RECOGNITION PROTEIN LC-RELATED"/>
    <property type="match status" value="1"/>
</dbReference>
<dbReference type="EMBL" id="CP163429">
    <property type="protein sequence ID" value="XDP96971.1"/>
    <property type="molecule type" value="Genomic_DNA"/>
</dbReference>
<feature type="domain" description="N-acetylmuramoyl-L-alanine amidase" evidence="3">
    <location>
        <begin position="52"/>
        <end position="201"/>
    </location>
</feature>
<comment type="similarity">
    <text evidence="1">Belongs to the N-acetylmuramoyl-L-alanine amidase 2 family.</text>
</comment>
<dbReference type="InterPro" id="IPR006619">
    <property type="entry name" value="PGRP_domain_met/bac"/>
</dbReference>
<dbReference type="InterPro" id="IPR036505">
    <property type="entry name" value="Amidase/PGRP_sf"/>
</dbReference>
<keyword evidence="2" id="KW-0732">Signal</keyword>